<evidence type="ECO:0000313" key="2">
    <source>
        <dbReference type="Proteomes" id="UP000053470"/>
    </source>
</evidence>
<dbReference type="RefSeq" id="WP_003273671.1">
    <property type="nucleotide sequence ID" value="NZ_LN651282.1"/>
</dbReference>
<organism evidence="1 2">
    <name type="scientific">Ralstonia solanacearum IPO1609</name>
    <dbReference type="NCBI Taxonomy" id="564066"/>
    <lineage>
        <taxon>Bacteria</taxon>
        <taxon>Pseudomonadati</taxon>
        <taxon>Pseudomonadota</taxon>
        <taxon>Betaproteobacteria</taxon>
        <taxon>Burkholderiales</taxon>
        <taxon>Burkholderiaceae</taxon>
        <taxon>Ralstonia</taxon>
        <taxon>Ralstonia solanacearum species complex</taxon>
    </lineage>
</organism>
<name>A0ABF7RGE0_RALSL</name>
<reference evidence="1" key="2">
    <citation type="submission" date="2022-04" db="EMBL/GenBank/DDBJ databases">
        <title>Genomic draft of R. solanacearum strain IPO1609, a phylotype IIB1/biovar 2/race 3 strain isolated from potato in Europe.</title>
        <authorList>
            <person name="Boucher C."/>
            <person name="Carrere S."/>
            <person name="Dossat C."/>
            <person name="Elbaz M."/>
            <person name="Genin S."/>
            <person name="Gouzy J."/>
            <person name="Prior P."/>
            <person name="Segurens B."/>
            <person name="Wincker P."/>
        </authorList>
    </citation>
    <scope>NUCLEOTIDE SEQUENCE</scope>
    <source>
        <strain evidence="1">IPO1609</strain>
    </source>
</reference>
<evidence type="ECO:0000313" key="1">
    <source>
        <dbReference type="EMBL" id="CEJ20626.1"/>
    </source>
</evidence>
<accession>A0ABF7RGE0</accession>
<reference evidence="1" key="1">
    <citation type="submission" date="2014-11" db="EMBL/GenBank/DDBJ databases">
        <authorList>
            <person name="Genoscope - CEA"/>
        </authorList>
    </citation>
    <scope>NUCLEOTIDE SEQUENCE</scope>
    <source>
        <strain evidence="1">IPO1609</strain>
    </source>
</reference>
<gene>
    <name evidence="1" type="ORF">RSIPO_02819</name>
</gene>
<dbReference type="EMBL" id="LN651282">
    <property type="protein sequence ID" value="CEJ20626.1"/>
    <property type="molecule type" value="Genomic_DNA"/>
</dbReference>
<keyword evidence="2" id="KW-1185">Reference proteome</keyword>
<dbReference type="Proteomes" id="UP000053470">
    <property type="component" value="Unassembled WGS sequence"/>
</dbReference>
<proteinExistence type="predicted"/>
<protein>
    <submittedName>
        <fullName evidence="1">Transcription regulator transcription regulator protein</fullName>
    </submittedName>
</protein>
<dbReference type="AlphaFoldDB" id="A0ABF7RGE0"/>
<sequence length="70" mass="7851">MWPTGPPRSAAPPTFLPMVLQRDGVTISLLRFAALTTPGTPHDARQQEMRIECFYPADEASRRALERITL</sequence>